<feature type="compositionally biased region" description="Basic and acidic residues" evidence="1">
    <location>
        <begin position="15"/>
        <end position="42"/>
    </location>
</feature>
<gene>
    <name evidence="2" type="ORF">COV10_03085</name>
</gene>
<feature type="compositionally biased region" description="Basic and acidic residues" evidence="1">
    <location>
        <begin position="51"/>
        <end position="73"/>
    </location>
</feature>
<sequence length="73" mass="8566">MKHLFGIIPASSSQFDERERRGAHTAEAAPEHAPRAERDNQVCERFLVRCPRQERKEKEQKARSSEHPGHERY</sequence>
<dbReference type="AlphaFoldDB" id="A0A2H0REC2"/>
<dbReference type="Proteomes" id="UP000228767">
    <property type="component" value="Unassembled WGS sequence"/>
</dbReference>
<dbReference type="EMBL" id="PCYI01000019">
    <property type="protein sequence ID" value="PIR44843.1"/>
    <property type="molecule type" value="Genomic_DNA"/>
</dbReference>
<organism evidence="2 3">
    <name type="scientific">Candidatus Vogelbacteria bacterium CG10_big_fil_rev_8_21_14_0_10_51_16</name>
    <dbReference type="NCBI Taxonomy" id="1975045"/>
    <lineage>
        <taxon>Bacteria</taxon>
        <taxon>Candidatus Vogeliibacteriota</taxon>
    </lineage>
</organism>
<proteinExistence type="predicted"/>
<name>A0A2H0REC2_9BACT</name>
<reference evidence="2 3" key="1">
    <citation type="submission" date="2017-09" db="EMBL/GenBank/DDBJ databases">
        <title>Depth-based differentiation of microbial function through sediment-hosted aquifers and enrichment of novel symbionts in the deep terrestrial subsurface.</title>
        <authorList>
            <person name="Probst A.J."/>
            <person name="Ladd B."/>
            <person name="Jarett J.K."/>
            <person name="Geller-Mcgrath D.E."/>
            <person name="Sieber C.M."/>
            <person name="Emerson J.B."/>
            <person name="Anantharaman K."/>
            <person name="Thomas B.C."/>
            <person name="Malmstrom R."/>
            <person name="Stieglmeier M."/>
            <person name="Klingl A."/>
            <person name="Woyke T."/>
            <person name="Ryan C.M."/>
            <person name="Banfield J.F."/>
        </authorList>
    </citation>
    <scope>NUCLEOTIDE SEQUENCE [LARGE SCALE GENOMIC DNA]</scope>
    <source>
        <strain evidence="2">CG10_big_fil_rev_8_21_14_0_10_51_16</strain>
    </source>
</reference>
<evidence type="ECO:0000313" key="3">
    <source>
        <dbReference type="Proteomes" id="UP000228767"/>
    </source>
</evidence>
<comment type="caution">
    <text evidence="2">The sequence shown here is derived from an EMBL/GenBank/DDBJ whole genome shotgun (WGS) entry which is preliminary data.</text>
</comment>
<protein>
    <submittedName>
        <fullName evidence="2">Uncharacterized protein</fullName>
    </submittedName>
</protein>
<feature type="region of interest" description="Disordered" evidence="1">
    <location>
        <begin position="1"/>
        <end position="73"/>
    </location>
</feature>
<evidence type="ECO:0000256" key="1">
    <source>
        <dbReference type="SAM" id="MobiDB-lite"/>
    </source>
</evidence>
<evidence type="ECO:0000313" key="2">
    <source>
        <dbReference type="EMBL" id="PIR44843.1"/>
    </source>
</evidence>
<accession>A0A2H0REC2</accession>